<dbReference type="InterPro" id="IPR023827">
    <property type="entry name" value="Peptidase_S8_Asp-AS"/>
</dbReference>
<feature type="active site" description="Charge relay system" evidence="5">
    <location>
        <position position="56"/>
    </location>
</feature>
<dbReference type="InterPro" id="IPR015500">
    <property type="entry name" value="Peptidase_S8_subtilisin-rel"/>
</dbReference>
<evidence type="ECO:0000256" key="4">
    <source>
        <dbReference type="ARBA" id="ARBA00022825"/>
    </source>
</evidence>
<dbReference type="EMBL" id="JBHGVX010000002">
    <property type="protein sequence ID" value="KAL1799543.1"/>
    <property type="molecule type" value="Genomic_DNA"/>
</dbReference>
<dbReference type="PANTHER" id="PTHR43806:SF58">
    <property type="entry name" value="ALKALINE PROTEASE 1-RELATED"/>
    <property type="match status" value="1"/>
</dbReference>
<reference evidence="8 9" key="1">
    <citation type="submission" date="2024-09" db="EMBL/GenBank/DDBJ databases">
        <title>T2T genomes of carrot and Alternaria dauci and their utility for understanding host-pathogen interaction during carrot leaf blight disease.</title>
        <authorList>
            <person name="Liu W."/>
            <person name="Xu S."/>
            <person name="Ou C."/>
            <person name="Liu X."/>
            <person name="Zhuang F."/>
            <person name="Deng X.W."/>
        </authorList>
    </citation>
    <scope>NUCLEOTIDE SEQUENCE [LARGE SCALE GENOMIC DNA]</scope>
    <source>
        <strain evidence="8 9">A2016</strain>
    </source>
</reference>
<dbReference type="PROSITE" id="PS00137">
    <property type="entry name" value="SUBTILASE_HIS"/>
    <property type="match status" value="1"/>
</dbReference>
<dbReference type="Pfam" id="PF00082">
    <property type="entry name" value="Peptidase_S8"/>
    <property type="match status" value="1"/>
</dbReference>
<evidence type="ECO:0000256" key="3">
    <source>
        <dbReference type="ARBA" id="ARBA00022801"/>
    </source>
</evidence>
<evidence type="ECO:0000256" key="6">
    <source>
        <dbReference type="RuleBase" id="RU003355"/>
    </source>
</evidence>
<proteinExistence type="inferred from homology"/>
<dbReference type="PROSITE" id="PS00138">
    <property type="entry name" value="SUBTILASE_SER"/>
    <property type="match status" value="1"/>
</dbReference>
<dbReference type="Proteomes" id="UP001578633">
    <property type="component" value="Chromosome 2"/>
</dbReference>
<dbReference type="PANTHER" id="PTHR43806">
    <property type="entry name" value="PEPTIDASE S8"/>
    <property type="match status" value="1"/>
</dbReference>
<dbReference type="SUPFAM" id="SSF52743">
    <property type="entry name" value="Subtilisin-like"/>
    <property type="match status" value="1"/>
</dbReference>
<feature type="active site" description="Charge relay system" evidence="5">
    <location>
        <position position="247"/>
    </location>
</feature>
<dbReference type="InterPro" id="IPR022398">
    <property type="entry name" value="Peptidase_S8_His-AS"/>
</dbReference>
<dbReference type="InterPro" id="IPR050131">
    <property type="entry name" value="Peptidase_S8_subtilisin-like"/>
</dbReference>
<keyword evidence="4 5" id="KW-0720">Serine protease</keyword>
<dbReference type="InterPro" id="IPR023828">
    <property type="entry name" value="Peptidase_S8_Ser-AS"/>
</dbReference>
<sequence length="315" mass="32788">MQVEYIQQDAKVHVFETKTQLNATWGLGRISHTEPGQNTYLYDATAGEGTCVCVIDTGIETTHPEFEGRAYFLADFSGEGRLIDGAGHGTHVAGTIGSLTWGVAKKTTLFAVRVLDSFGSGTNAGILAGMQFVITDAKERMDAGDCPNGALANMSLGGRKTQFMNDGAAAIVAAGIFLGVAAGNEGTLADYSSPASEPTVCTVAATANNDTLIEWSNYGSRVDILAPGVGVTSTWIGEGIRTISGTSMATPHVVGVAAYLAGLGARVEGLCELLASTATKGAIDGNTLRKGTPNLLVYNEAEVIRKYGRRTNQVA</sequence>
<dbReference type="PROSITE" id="PS00136">
    <property type="entry name" value="SUBTILASE_ASP"/>
    <property type="match status" value="1"/>
</dbReference>
<dbReference type="InterPro" id="IPR036852">
    <property type="entry name" value="Peptidase_S8/S53_dom_sf"/>
</dbReference>
<evidence type="ECO:0000313" key="9">
    <source>
        <dbReference type="Proteomes" id="UP001578633"/>
    </source>
</evidence>
<feature type="domain" description="Peptidase S8/S53" evidence="7">
    <location>
        <begin position="47"/>
        <end position="262"/>
    </location>
</feature>
<accession>A0ABR3UTX0</accession>
<dbReference type="InterPro" id="IPR000209">
    <property type="entry name" value="Peptidase_S8/S53_dom"/>
</dbReference>
<keyword evidence="9" id="KW-1185">Reference proteome</keyword>
<evidence type="ECO:0000256" key="2">
    <source>
        <dbReference type="ARBA" id="ARBA00022670"/>
    </source>
</evidence>
<gene>
    <name evidence="8" type="ORF">ACET3X_003580</name>
</gene>
<evidence type="ECO:0000313" key="8">
    <source>
        <dbReference type="EMBL" id="KAL1799543.1"/>
    </source>
</evidence>
<keyword evidence="3 5" id="KW-0378">Hydrolase</keyword>
<name>A0ABR3UTX0_9PLEO</name>
<dbReference type="GeneID" id="96083902"/>
<keyword evidence="2 5" id="KW-0645">Protease</keyword>
<evidence type="ECO:0000256" key="5">
    <source>
        <dbReference type="PROSITE-ProRule" id="PRU01240"/>
    </source>
</evidence>
<dbReference type="InterPro" id="IPR034193">
    <property type="entry name" value="PCSK9_ProteinaseK-like"/>
</dbReference>
<dbReference type="RefSeq" id="XP_069310127.1">
    <property type="nucleotide sequence ID" value="XM_069448871.1"/>
</dbReference>
<comment type="caution">
    <text evidence="8">The sequence shown here is derived from an EMBL/GenBank/DDBJ whole genome shotgun (WGS) entry which is preliminary data.</text>
</comment>
<comment type="similarity">
    <text evidence="1 5 6">Belongs to the peptidase S8 family.</text>
</comment>
<protein>
    <recommendedName>
        <fullName evidence="7">Peptidase S8/S53 domain-containing protein</fullName>
    </recommendedName>
</protein>
<evidence type="ECO:0000259" key="7">
    <source>
        <dbReference type="Pfam" id="PF00082"/>
    </source>
</evidence>
<dbReference type="PRINTS" id="PR00723">
    <property type="entry name" value="SUBTILISIN"/>
</dbReference>
<dbReference type="PROSITE" id="PS51892">
    <property type="entry name" value="SUBTILASE"/>
    <property type="match status" value="1"/>
</dbReference>
<feature type="active site" description="Charge relay system" evidence="5">
    <location>
        <position position="88"/>
    </location>
</feature>
<organism evidence="8 9">
    <name type="scientific">Alternaria dauci</name>
    <dbReference type="NCBI Taxonomy" id="48095"/>
    <lineage>
        <taxon>Eukaryota</taxon>
        <taxon>Fungi</taxon>
        <taxon>Dikarya</taxon>
        <taxon>Ascomycota</taxon>
        <taxon>Pezizomycotina</taxon>
        <taxon>Dothideomycetes</taxon>
        <taxon>Pleosporomycetidae</taxon>
        <taxon>Pleosporales</taxon>
        <taxon>Pleosporineae</taxon>
        <taxon>Pleosporaceae</taxon>
        <taxon>Alternaria</taxon>
        <taxon>Alternaria sect. Porri</taxon>
    </lineage>
</organism>
<evidence type="ECO:0000256" key="1">
    <source>
        <dbReference type="ARBA" id="ARBA00011073"/>
    </source>
</evidence>
<dbReference type="Gene3D" id="3.40.50.200">
    <property type="entry name" value="Peptidase S8/S53 domain"/>
    <property type="match status" value="1"/>
</dbReference>
<dbReference type="CDD" id="cd04077">
    <property type="entry name" value="Peptidases_S8_PCSK9_ProteinaseK_like"/>
    <property type="match status" value="1"/>
</dbReference>